<reference evidence="6" key="2">
    <citation type="submission" date="2015-01" db="EMBL/GenBank/DDBJ databases">
        <title>Evolutionary Origins and Diversification of the Mycorrhizal Mutualists.</title>
        <authorList>
            <consortium name="DOE Joint Genome Institute"/>
            <consortium name="Mycorrhizal Genomics Consortium"/>
            <person name="Kohler A."/>
            <person name="Kuo A."/>
            <person name="Nagy L.G."/>
            <person name="Floudas D."/>
            <person name="Copeland A."/>
            <person name="Barry K.W."/>
            <person name="Cichocki N."/>
            <person name="Veneault-Fourrey C."/>
            <person name="LaButti K."/>
            <person name="Lindquist E.A."/>
            <person name="Lipzen A."/>
            <person name="Lundell T."/>
            <person name="Morin E."/>
            <person name="Murat C."/>
            <person name="Riley R."/>
            <person name="Ohm R."/>
            <person name="Sun H."/>
            <person name="Tunlid A."/>
            <person name="Henrissat B."/>
            <person name="Grigoriev I.V."/>
            <person name="Hibbett D.S."/>
            <person name="Martin F."/>
        </authorList>
    </citation>
    <scope>NUCLEOTIDE SEQUENCE [LARGE SCALE GENOMIC DNA]</scope>
    <source>
        <strain evidence="6">441</strain>
    </source>
</reference>
<dbReference type="Gene3D" id="3.40.50.150">
    <property type="entry name" value="Vaccinia Virus protein VP39"/>
    <property type="match status" value="1"/>
</dbReference>
<evidence type="ECO:0000256" key="1">
    <source>
        <dbReference type="ARBA" id="ARBA00022603"/>
    </source>
</evidence>
<dbReference type="Pfam" id="PF01596">
    <property type="entry name" value="Methyltransf_3"/>
    <property type="match status" value="1"/>
</dbReference>
<dbReference type="CDD" id="cd02440">
    <property type="entry name" value="AdoMet_MTases"/>
    <property type="match status" value="1"/>
</dbReference>
<dbReference type="GO" id="GO:0008171">
    <property type="term" value="F:O-methyltransferase activity"/>
    <property type="evidence" value="ECO:0007669"/>
    <property type="project" value="InterPro"/>
</dbReference>
<dbReference type="GO" id="GO:0008757">
    <property type="term" value="F:S-adenosylmethionine-dependent methyltransferase activity"/>
    <property type="evidence" value="ECO:0007669"/>
    <property type="project" value="TreeGrafter"/>
</dbReference>
<dbReference type="PANTHER" id="PTHR10509:SF14">
    <property type="entry name" value="CAFFEOYL-COA O-METHYLTRANSFERASE 3-RELATED"/>
    <property type="match status" value="1"/>
</dbReference>
<dbReference type="PANTHER" id="PTHR10509">
    <property type="entry name" value="O-METHYLTRANSFERASE-RELATED"/>
    <property type="match status" value="1"/>
</dbReference>
<accession>A0A0C9ZHR0</accession>
<dbReference type="GO" id="GO:0032259">
    <property type="term" value="P:methylation"/>
    <property type="evidence" value="ECO:0007669"/>
    <property type="project" value="UniProtKB-KW"/>
</dbReference>
<organism evidence="5 6">
    <name type="scientific">Pisolithus microcarpus 441</name>
    <dbReference type="NCBI Taxonomy" id="765257"/>
    <lineage>
        <taxon>Eukaryota</taxon>
        <taxon>Fungi</taxon>
        <taxon>Dikarya</taxon>
        <taxon>Basidiomycota</taxon>
        <taxon>Agaricomycotina</taxon>
        <taxon>Agaricomycetes</taxon>
        <taxon>Agaricomycetidae</taxon>
        <taxon>Boletales</taxon>
        <taxon>Sclerodermatineae</taxon>
        <taxon>Pisolithaceae</taxon>
        <taxon>Pisolithus</taxon>
    </lineage>
</organism>
<reference evidence="5 6" key="1">
    <citation type="submission" date="2014-04" db="EMBL/GenBank/DDBJ databases">
        <authorList>
            <consortium name="DOE Joint Genome Institute"/>
            <person name="Kuo A."/>
            <person name="Kohler A."/>
            <person name="Costa M.D."/>
            <person name="Nagy L.G."/>
            <person name="Floudas D."/>
            <person name="Copeland A."/>
            <person name="Barry K.W."/>
            <person name="Cichocki N."/>
            <person name="Veneault-Fourrey C."/>
            <person name="LaButti K."/>
            <person name="Lindquist E.A."/>
            <person name="Lipzen A."/>
            <person name="Lundell T."/>
            <person name="Morin E."/>
            <person name="Murat C."/>
            <person name="Sun H."/>
            <person name="Tunlid A."/>
            <person name="Henrissat B."/>
            <person name="Grigoriev I.V."/>
            <person name="Hibbett D.S."/>
            <person name="Martin F."/>
            <person name="Nordberg H.P."/>
            <person name="Cantor M.N."/>
            <person name="Hua S.X."/>
        </authorList>
    </citation>
    <scope>NUCLEOTIDE SEQUENCE [LARGE SCALE GENOMIC DNA]</scope>
    <source>
        <strain evidence="5 6">441</strain>
    </source>
</reference>
<dbReference type="HOGENOM" id="CLU_067676_8_0_1"/>
<evidence type="ECO:0000256" key="3">
    <source>
        <dbReference type="ARBA" id="ARBA00022691"/>
    </source>
</evidence>
<evidence type="ECO:0008006" key="7">
    <source>
        <dbReference type="Google" id="ProtNLM"/>
    </source>
</evidence>
<dbReference type="STRING" id="765257.A0A0C9ZHR0"/>
<evidence type="ECO:0000313" key="5">
    <source>
        <dbReference type="EMBL" id="KIK19523.1"/>
    </source>
</evidence>
<keyword evidence="3" id="KW-0949">S-adenosyl-L-methionine</keyword>
<gene>
    <name evidence="5" type="ORF">PISMIDRAFT_682982</name>
</gene>
<keyword evidence="2" id="KW-0808">Transferase</keyword>
<dbReference type="InterPro" id="IPR002935">
    <property type="entry name" value="SAM_O-MeTrfase"/>
</dbReference>
<comment type="similarity">
    <text evidence="4">Belongs to the class I-like SAM-binding methyltransferase superfamily. Cation-dependent O-methyltransferase family.</text>
</comment>
<dbReference type="InterPro" id="IPR029063">
    <property type="entry name" value="SAM-dependent_MTases_sf"/>
</dbReference>
<keyword evidence="1" id="KW-0489">Methyltransferase</keyword>
<keyword evidence="6" id="KW-1185">Reference proteome</keyword>
<dbReference type="AlphaFoldDB" id="A0A0C9ZHR0"/>
<dbReference type="SUPFAM" id="SSF53335">
    <property type="entry name" value="S-adenosyl-L-methionine-dependent methyltransferases"/>
    <property type="match status" value="1"/>
</dbReference>
<protein>
    <recommendedName>
        <fullName evidence="7">O-methyltransferase</fullName>
    </recommendedName>
</protein>
<evidence type="ECO:0000256" key="4">
    <source>
        <dbReference type="ARBA" id="ARBA00023453"/>
    </source>
</evidence>
<proteinExistence type="inferred from homology"/>
<name>A0A0C9ZHR0_9AGAM</name>
<evidence type="ECO:0000256" key="2">
    <source>
        <dbReference type="ARBA" id="ARBA00022679"/>
    </source>
</evidence>
<dbReference type="EMBL" id="KN833782">
    <property type="protein sequence ID" value="KIK19523.1"/>
    <property type="molecule type" value="Genomic_DNA"/>
</dbReference>
<dbReference type="PROSITE" id="PS51682">
    <property type="entry name" value="SAM_OMT_I"/>
    <property type="match status" value="1"/>
</dbReference>
<dbReference type="OrthoDB" id="10251242at2759"/>
<dbReference type="Proteomes" id="UP000054018">
    <property type="component" value="Unassembled WGS sequence"/>
</dbReference>
<evidence type="ECO:0000313" key="6">
    <source>
        <dbReference type="Proteomes" id="UP000054018"/>
    </source>
</evidence>
<dbReference type="InterPro" id="IPR050362">
    <property type="entry name" value="Cation-dep_OMT"/>
</dbReference>
<sequence>MASTIVEIPREVLETFAKSDQYHNSFLIRPDEKLERALEHSAESGLPDISVSPSLGKFLKLLALSIGAKRVLEVGTLGGYSTIWMGQGLPEDGELIALEISEANAKVARENLARAGIHNARVVVRDAKETLASLPTENPFDLVFIDADKESYPTYFLEAKRLVRKRGIIIVDNFVQCGRVADESFSRPGTSRQFEYPTDSTVGAVRTLLRMLKEDMEVEATTVAVADVKGYDGFLYAVKL</sequence>